<evidence type="ECO:0000256" key="7">
    <source>
        <dbReference type="RuleBase" id="RU365072"/>
    </source>
</evidence>
<evidence type="ECO:0000313" key="8">
    <source>
        <dbReference type="EMBL" id="SCW01916.1"/>
    </source>
</evidence>
<keyword evidence="9" id="KW-1185">Reference proteome</keyword>
<dbReference type="GO" id="GO:0017056">
    <property type="term" value="F:structural constituent of nuclear pore"/>
    <property type="evidence" value="ECO:0007669"/>
    <property type="project" value="UniProtKB-UniRule"/>
</dbReference>
<dbReference type="STRING" id="4955.A0A1G4MDQ8"/>
<dbReference type="Gene3D" id="1.10.3450.20">
    <property type="match status" value="1"/>
</dbReference>
<proteinExistence type="inferred from homology"/>
<dbReference type="InterPro" id="IPR007252">
    <property type="entry name" value="Nup84/Nup107"/>
</dbReference>
<comment type="similarity">
    <text evidence="7">Belongs to the nucleoporin Nup84/Nup107 family.</text>
</comment>
<keyword evidence="1 7" id="KW-0813">Transport</keyword>
<dbReference type="EMBL" id="LT598488">
    <property type="protein sequence ID" value="SCW01916.1"/>
    <property type="molecule type" value="Genomic_DNA"/>
</dbReference>
<evidence type="ECO:0000256" key="3">
    <source>
        <dbReference type="ARBA" id="ARBA00022927"/>
    </source>
</evidence>
<evidence type="ECO:0000256" key="5">
    <source>
        <dbReference type="ARBA" id="ARBA00023132"/>
    </source>
</evidence>
<dbReference type="GO" id="GO:0031080">
    <property type="term" value="C:nuclear pore outer ring"/>
    <property type="evidence" value="ECO:0007669"/>
    <property type="project" value="TreeGrafter"/>
</dbReference>
<comment type="function">
    <text evidence="7">Functions as a component of the nuclear pore complex (NPC).</text>
</comment>
<keyword evidence="5 7" id="KW-0906">Nuclear pore complex</keyword>
<evidence type="ECO:0000256" key="4">
    <source>
        <dbReference type="ARBA" id="ARBA00023010"/>
    </source>
</evidence>
<evidence type="ECO:0000256" key="6">
    <source>
        <dbReference type="ARBA" id="ARBA00023242"/>
    </source>
</evidence>
<evidence type="ECO:0000256" key="2">
    <source>
        <dbReference type="ARBA" id="ARBA00022816"/>
    </source>
</evidence>
<comment type="subcellular location">
    <subcellularLocation>
        <location evidence="7">Nucleus</location>
        <location evidence="7">Nuclear pore complex</location>
    </subcellularLocation>
    <subcellularLocation>
        <location evidence="7">Nucleus membrane</location>
    </subcellularLocation>
</comment>
<keyword evidence="4 7" id="KW-0811">Translocation</keyword>
<organism evidence="8 9">
    <name type="scientific">Lachancea fermentati</name>
    <name type="common">Zygosaccharomyces fermentati</name>
    <dbReference type="NCBI Taxonomy" id="4955"/>
    <lineage>
        <taxon>Eukaryota</taxon>
        <taxon>Fungi</taxon>
        <taxon>Dikarya</taxon>
        <taxon>Ascomycota</taxon>
        <taxon>Saccharomycotina</taxon>
        <taxon>Saccharomycetes</taxon>
        <taxon>Saccharomycetales</taxon>
        <taxon>Saccharomycetaceae</taxon>
        <taxon>Lachancea</taxon>
    </lineage>
</organism>
<dbReference type="Gene3D" id="1.20.190.50">
    <property type="match status" value="1"/>
</dbReference>
<dbReference type="Pfam" id="PF04121">
    <property type="entry name" value="Nup84_Nup100"/>
    <property type="match status" value="1"/>
</dbReference>
<dbReference type="GO" id="GO:0031965">
    <property type="term" value="C:nuclear membrane"/>
    <property type="evidence" value="ECO:0007669"/>
    <property type="project" value="UniProtKB-SubCell"/>
</dbReference>
<dbReference type="GO" id="GO:0000973">
    <property type="term" value="P:post-transcriptional tethering of RNA polymerase II gene DNA at nuclear periphery"/>
    <property type="evidence" value="ECO:0007669"/>
    <property type="project" value="TreeGrafter"/>
</dbReference>
<dbReference type="AlphaFoldDB" id="A0A1G4MDQ8"/>
<keyword evidence="2" id="KW-0509">mRNA transport</keyword>
<gene>
    <name evidence="8" type="ORF">LAFE_0E10088G</name>
</gene>
<keyword evidence="7" id="KW-0472">Membrane</keyword>
<reference evidence="9" key="1">
    <citation type="submission" date="2016-03" db="EMBL/GenBank/DDBJ databases">
        <authorList>
            <person name="Devillers H."/>
        </authorList>
    </citation>
    <scope>NUCLEOTIDE SEQUENCE [LARGE SCALE GENOMIC DNA]</scope>
</reference>
<dbReference type="OMA" id="YEIRALY"/>
<accession>A0A1G4MDQ8</accession>
<evidence type="ECO:0000313" key="9">
    <source>
        <dbReference type="Proteomes" id="UP000190831"/>
    </source>
</evidence>
<evidence type="ECO:0000256" key="1">
    <source>
        <dbReference type="ARBA" id="ARBA00022448"/>
    </source>
</evidence>
<keyword evidence="3" id="KW-0653">Protein transport</keyword>
<dbReference type="PANTHER" id="PTHR13003:SF2">
    <property type="entry name" value="NUCLEAR PORE COMPLEX PROTEIN NUP107"/>
    <property type="match status" value="1"/>
</dbReference>
<dbReference type="PANTHER" id="PTHR13003">
    <property type="entry name" value="NUP107-RELATED"/>
    <property type="match status" value="1"/>
</dbReference>
<name>A0A1G4MDQ8_LACFM</name>
<comment type="subunit">
    <text evidence="7">Part of the nuclear pore complex (NPC).</text>
</comment>
<sequence length="719" mass="82507">MEMEPQERHQTFASFARALQDFRIACHEGYTSEDVFGVVKDFRSISGSAALELTQSGEDEIAYENWELEAKLWHLFDLLFSYRVAEDTLEEVVVHPYSSNAVYKKELLDNDHSLYEIWLVIVWIQANLADPKRPQMLPSSKWSHSVISGGLKSCDMDYPLRDHEAVLDPKDVEEDGIFFKYVYELLLAGNFEEIRKECEHSDNLTLSMILCGAEEYIDPRTDTTVDDSLKTQEGIKKKALWRRAVYSLSLNTKLDKYERAIYSYLAGTVIDDLNIDLEWDSELLLYLNQLWQTTIENFLIKQGRVDKNELIVSIPSVPVPIQKILNIVSSKHPNQSEHPIRVLIGATILDNLSSIIKSSIEMLLDVVKGIESNNDLFTEPYLLRIVTHLAIFINIIRPETIDEVDKSKLITAYVTILSLYELYDLVPVYISFLNEEDAKEAYSFFLSNLTDAQVRHKQLELSVLLQLPIANILRRTTQRIFADTEDYYKPDLVVNMTLETTPIDRRLMLAVEWLIEGKLYVDAMDAVIALSRRFLINGRIKALESFFGQCDIETVIKNYEVDTMSSNSENSSQASLEIRQYQLLVAGFMKLDEWNSLSNNSTSTSDVSSRIKDFKDMSESTYTLIKSFLVDLTENKNSEENDTIYEIRALYTPYLVIELHKVLVHASKIFNITSFINEALLLANMVANETDRIYLLFKSSGRLQEYLQLIANTATLVAP</sequence>
<dbReference type="GO" id="GO:0006406">
    <property type="term" value="P:mRNA export from nucleus"/>
    <property type="evidence" value="ECO:0007669"/>
    <property type="project" value="TreeGrafter"/>
</dbReference>
<dbReference type="Proteomes" id="UP000190831">
    <property type="component" value="Chromosome E"/>
</dbReference>
<dbReference type="OrthoDB" id="3098at2759"/>
<keyword evidence="6 7" id="KW-0539">Nucleus</keyword>
<protein>
    <recommendedName>
        <fullName evidence="7">Nuclear pore complex protein</fullName>
    </recommendedName>
</protein>
<dbReference type="GO" id="GO:0006606">
    <property type="term" value="P:protein import into nucleus"/>
    <property type="evidence" value="ECO:0007669"/>
    <property type="project" value="TreeGrafter"/>
</dbReference>